<dbReference type="AlphaFoldDB" id="A0AB40AU73"/>
<sequence length="210" mass="24373">MEKEEVVMLMEALDRSYNMLRDVKNQLKSPTDSKEQLPEKSIKPCIYRVPPRIRKGAEEEEFEPKLVSLGPYHFGKPHLAAFEDHKGKSLLHCLRRAKKDLKEIEEAVRNIVTDLYYCYDNLSDGWNINNSLENFVGLMVVDGCFLLEFICGIFSKQKLDNPVIHFLEESYKTFDVHMDSVLLENQLPFSLLQPLHEILHPGHTFEVTHA</sequence>
<dbReference type="RefSeq" id="XP_039118359.1">
    <property type="nucleotide sequence ID" value="XM_039262425.1"/>
</dbReference>
<protein>
    <submittedName>
        <fullName evidence="2">UPF0481 protein At3g47200-like</fullName>
    </submittedName>
</protein>
<dbReference type="PANTHER" id="PTHR31170">
    <property type="entry name" value="BNAC04G53230D PROTEIN"/>
    <property type="match status" value="1"/>
</dbReference>
<organism evidence="1 2">
    <name type="scientific">Dioscorea cayennensis subsp. rotundata</name>
    <name type="common">White Guinea yam</name>
    <name type="synonym">Dioscorea rotundata</name>
    <dbReference type="NCBI Taxonomy" id="55577"/>
    <lineage>
        <taxon>Eukaryota</taxon>
        <taxon>Viridiplantae</taxon>
        <taxon>Streptophyta</taxon>
        <taxon>Embryophyta</taxon>
        <taxon>Tracheophyta</taxon>
        <taxon>Spermatophyta</taxon>
        <taxon>Magnoliopsida</taxon>
        <taxon>Liliopsida</taxon>
        <taxon>Dioscoreales</taxon>
        <taxon>Dioscoreaceae</taxon>
        <taxon>Dioscorea</taxon>
    </lineage>
</organism>
<name>A0AB40AU73_DIOCR</name>
<proteinExistence type="predicted"/>
<dbReference type="Pfam" id="PF03140">
    <property type="entry name" value="DUF247"/>
    <property type="match status" value="1"/>
</dbReference>
<gene>
    <name evidence="2" type="primary">LOC120254301</name>
</gene>
<evidence type="ECO:0000313" key="1">
    <source>
        <dbReference type="Proteomes" id="UP001515500"/>
    </source>
</evidence>
<dbReference type="GeneID" id="120254301"/>
<keyword evidence="1" id="KW-1185">Reference proteome</keyword>
<evidence type="ECO:0000313" key="2">
    <source>
        <dbReference type="RefSeq" id="XP_039118359.1"/>
    </source>
</evidence>
<dbReference type="Proteomes" id="UP001515500">
    <property type="component" value="Unplaced"/>
</dbReference>
<dbReference type="InterPro" id="IPR004158">
    <property type="entry name" value="DUF247_pln"/>
</dbReference>
<reference evidence="2" key="1">
    <citation type="submission" date="2025-08" db="UniProtKB">
        <authorList>
            <consortium name="RefSeq"/>
        </authorList>
    </citation>
    <scope>IDENTIFICATION</scope>
</reference>
<accession>A0AB40AU73</accession>